<evidence type="ECO:0008006" key="3">
    <source>
        <dbReference type="Google" id="ProtNLM"/>
    </source>
</evidence>
<sequence length="481" mass="53870">MMLRRTLIASALLTCISIEAEPWIDTTDPYLRQSIEQLVSYGVIKRPINNYPLMWQGIAQDLSQAKRNQLPKEAEFAFNHVRHALRFAQKGSRSGVKVKLNSRPSQTQSFAERYQEEAAIQGYSVLMGNNVTAKVSVQAANNANNEKTLSYDDSYLAVLMGNWVISAEQVNRWWGPANDNALMLSNNATPMKAVRLSRFNSDYFGPNLLSFVGNWQFTALIGEQKHPGQTPITNKFWGARLAATPLTGLEIAYSQTAQFDASNQADDLGDLGNVMLGKNKIDPKTGLNYYNQLSSLDIKYSTVLFNHSAALYGEWAGDKQSSLLPESTNYTLGAELFLGDVDYVIKSYIEHSNTKQTCTSLTEPLHCGYQHPAFSDGYQHYQQMIGASIGAFATSNTLGLQYHQTNGIAAYTKLRHIEFDLPTSQLNETTASDQLQLEVGYQQGVFKGLFKVSASAWREKNQLDNQSKNYSAIRMSWEYRF</sequence>
<name>A0A244CQ36_PSEDV</name>
<dbReference type="AlphaFoldDB" id="A0A244CQ36"/>
<dbReference type="OrthoDB" id="101884at2"/>
<keyword evidence="2" id="KW-1185">Reference proteome</keyword>
<dbReference type="Pfam" id="PF14052">
    <property type="entry name" value="Caps_assemb_Wzi"/>
    <property type="match status" value="1"/>
</dbReference>
<proteinExistence type="predicted"/>
<comment type="caution">
    <text evidence="1">The sequence shown here is derived from an EMBL/GenBank/DDBJ whole genome shotgun (WGS) entry which is preliminary data.</text>
</comment>
<dbReference type="InterPro" id="IPR038636">
    <property type="entry name" value="Wzi_sf"/>
</dbReference>
<evidence type="ECO:0000313" key="1">
    <source>
        <dbReference type="EMBL" id="OUL57705.1"/>
    </source>
</evidence>
<dbReference type="EMBL" id="MWPV01000003">
    <property type="protein sequence ID" value="OUL57705.1"/>
    <property type="molecule type" value="Genomic_DNA"/>
</dbReference>
<accession>A0A244CQ36</accession>
<dbReference type="Gene3D" id="2.40.160.130">
    <property type="entry name" value="Capsule assembly protein Wzi"/>
    <property type="match status" value="1"/>
</dbReference>
<evidence type="ECO:0000313" key="2">
    <source>
        <dbReference type="Proteomes" id="UP000194841"/>
    </source>
</evidence>
<organism evidence="1 2">
    <name type="scientific">Pseudoalteromonas ulvae</name>
    <dbReference type="NCBI Taxonomy" id="107327"/>
    <lineage>
        <taxon>Bacteria</taxon>
        <taxon>Pseudomonadati</taxon>
        <taxon>Pseudomonadota</taxon>
        <taxon>Gammaproteobacteria</taxon>
        <taxon>Alteromonadales</taxon>
        <taxon>Pseudoalteromonadaceae</taxon>
        <taxon>Pseudoalteromonas</taxon>
    </lineage>
</organism>
<protein>
    <recommendedName>
        <fullName evidence="3">Capsule assembly Wzi family protein</fullName>
    </recommendedName>
</protein>
<reference evidence="1 2" key="1">
    <citation type="submission" date="2017-02" db="EMBL/GenBank/DDBJ databases">
        <title>Pseudoalteromonas ulvae TC14 Genome.</title>
        <authorList>
            <person name="Molmeret M."/>
        </authorList>
    </citation>
    <scope>NUCLEOTIDE SEQUENCE [LARGE SCALE GENOMIC DNA]</scope>
    <source>
        <strain evidence="1">TC14</strain>
    </source>
</reference>
<dbReference type="Proteomes" id="UP000194841">
    <property type="component" value="Unassembled WGS sequence"/>
</dbReference>
<gene>
    <name evidence="1" type="ORF">B1199_11640</name>
</gene>
<dbReference type="RefSeq" id="WP_086744288.1">
    <property type="nucleotide sequence ID" value="NZ_MWPV01000003.1"/>
</dbReference>
<dbReference type="InterPro" id="IPR026950">
    <property type="entry name" value="Caps_assemb_Wzi"/>
</dbReference>